<dbReference type="STRING" id="914237.A0A1E1KFR9"/>
<dbReference type="PANTHER" id="PTHR38795:SF1">
    <property type="entry name" value="DUF6604 DOMAIN-CONTAINING PROTEIN"/>
    <property type="match status" value="1"/>
</dbReference>
<organism evidence="2 3">
    <name type="scientific">Rhynchosporium graminicola</name>
    <dbReference type="NCBI Taxonomy" id="2792576"/>
    <lineage>
        <taxon>Eukaryota</taxon>
        <taxon>Fungi</taxon>
        <taxon>Dikarya</taxon>
        <taxon>Ascomycota</taxon>
        <taxon>Pezizomycotina</taxon>
        <taxon>Leotiomycetes</taxon>
        <taxon>Helotiales</taxon>
        <taxon>Ploettnerulaceae</taxon>
        <taxon>Rhynchosporium</taxon>
    </lineage>
</organism>
<dbReference type="InParanoid" id="A0A1E1KFR9"/>
<feature type="domain" description="DUF6604" evidence="1">
    <location>
        <begin position="89"/>
        <end position="191"/>
    </location>
</feature>
<dbReference type="Proteomes" id="UP000178129">
    <property type="component" value="Unassembled WGS sequence"/>
</dbReference>
<accession>A0A1E1KFR9</accession>
<comment type="caution">
    <text evidence="2">The sequence shown here is derived from an EMBL/GenBank/DDBJ whole genome shotgun (WGS) entry which is preliminary data.</text>
</comment>
<evidence type="ECO:0000313" key="3">
    <source>
        <dbReference type="Proteomes" id="UP000178129"/>
    </source>
</evidence>
<dbReference type="AlphaFoldDB" id="A0A1E1KFR9"/>
<keyword evidence="3" id="KW-1185">Reference proteome</keyword>
<evidence type="ECO:0000313" key="2">
    <source>
        <dbReference type="EMBL" id="CZS96830.1"/>
    </source>
</evidence>
<name>A0A1E1KFR9_9HELO</name>
<evidence type="ECO:0000259" key="1">
    <source>
        <dbReference type="Pfam" id="PF20253"/>
    </source>
</evidence>
<reference evidence="3" key="1">
    <citation type="submission" date="2016-03" db="EMBL/GenBank/DDBJ databases">
        <authorList>
            <person name="Ploux O."/>
        </authorList>
    </citation>
    <scope>NUCLEOTIDE SEQUENCE [LARGE SCALE GENOMIC DNA]</scope>
    <source>
        <strain evidence="3">UK7</strain>
    </source>
</reference>
<protein>
    <recommendedName>
        <fullName evidence="1">DUF6604 domain-containing protein</fullName>
    </recommendedName>
</protein>
<proteinExistence type="predicted"/>
<sequence length="481" mass="54601">MLSGFLESNYKKYKQDTSVFVRWLYKSGQKCGYSASPSGNVQSSDVPAKAPRLKGKARKLAKKGLSDRFSPTDFHKMASGDDAAFETFENLANQFVALEVEEPGKFESEPEHATQPSAAPIFEVEMPNNEDDLSAEKLLAIYCLFDGLQQLRKFVHQCWIEFALEKTTLIAASIMTNAAFQLAMRMQEETFEALPGTGDYQDVLSTLAVYNHKGGNEAPVGDGLIDFTFGRTHAILDKFCSVIVPGQFLLMKRGHFGIYWPRAQRSTRTANQQQIEDHIVLLELLPEFAFIAIGRVPMIAMDELTIGLGRMDIDQLLLEDNIFNTKDEYFGEIRGHPIGEDERFYLLKRHPQKTTLVKLWPLMDQAFGIHTEEQLFLGEPPKTIQKSFKQVSLMLGYSATIFAKNRRMAKISQLDVSKAGPRPLRDPSRDFDLGLNPKSKWRCTEWAKSKRLTALKLLEALHEFIPIELKKLAFDCFEMYK</sequence>
<dbReference type="PANTHER" id="PTHR38795">
    <property type="entry name" value="DUF6604 DOMAIN-CONTAINING PROTEIN"/>
    <property type="match status" value="1"/>
</dbReference>
<feature type="domain" description="DUF6604" evidence="1">
    <location>
        <begin position="11"/>
        <end position="78"/>
    </location>
</feature>
<dbReference type="Pfam" id="PF20253">
    <property type="entry name" value="DUF6604"/>
    <property type="match status" value="2"/>
</dbReference>
<dbReference type="InterPro" id="IPR046539">
    <property type="entry name" value="DUF6604"/>
</dbReference>
<dbReference type="EMBL" id="FJUW01000012">
    <property type="protein sequence ID" value="CZS96830.1"/>
    <property type="molecule type" value="Genomic_DNA"/>
</dbReference>
<gene>
    <name evidence="2" type="ORF">RCO7_02622</name>
</gene>